<name>A0A9D9NR51_9BACT</name>
<feature type="signal peptide" evidence="1">
    <location>
        <begin position="1"/>
        <end position="23"/>
    </location>
</feature>
<dbReference type="AlphaFoldDB" id="A0A9D9NR51"/>
<dbReference type="Proteomes" id="UP000823750">
    <property type="component" value="Unassembled WGS sequence"/>
</dbReference>
<reference evidence="2" key="1">
    <citation type="submission" date="2020-10" db="EMBL/GenBank/DDBJ databases">
        <authorList>
            <person name="Gilroy R."/>
        </authorList>
    </citation>
    <scope>NUCLEOTIDE SEQUENCE</scope>
    <source>
        <strain evidence="2">B2-16538</strain>
    </source>
</reference>
<feature type="chain" id="PRO_5039610914" description="PEGA domain-containing protein" evidence="1">
    <location>
        <begin position="24"/>
        <end position="273"/>
    </location>
</feature>
<sequence>MNLKKSAHIAACILSMLSISACATIFNGTRAKVWLSGNVKEPVDIVADNKHYENVVLPAKIKVKRGFKDSEVTVSSPNYESGRLTIGKKFNGTYIANILVPIGFAIDAATGAMMKPEQKNYYVDLVSKNYSGQQQVVIYNQINNQMNTPKAAQAPEEEERVTRDAPGQTDLEKTIIRWYVDSDPAGARVFWRVISSIPQEVKNTNESYLTTTPYEETRSFNIIGLTYANAHDVQIEIKVTKRGYEDQIKRFNVRQAIDQQEISTFFELVPVSE</sequence>
<evidence type="ECO:0000313" key="2">
    <source>
        <dbReference type="EMBL" id="MBO8484956.1"/>
    </source>
</evidence>
<reference evidence="2" key="2">
    <citation type="journal article" date="2021" name="PeerJ">
        <title>Extensive microbial diversity within the chicken gut microbiome revealed by metagenomics and culture.</title>
        <authorList>
            <person name="Gilroy R."/>
            <person name="Ravi A."/>
            <person name="Getino M."/>
            <person name="Pursley I."/>
            <person name="Horton D.L."/>
            <person name="Alikhan N.F."/>
            <person name="Baker D."/>
            <person name="Gharbi K."/>
            <person name="Hall N."/>
            <person name="Watson M."/>
            <person name="Adriaenssens E.M."/>
            <person name="Foster-Nyarko E."/>
            <person name="Jarju S."/>
            <person name="Secka A."/>
            <person name="Antonio M."/>
            <person name="Oren A."/>
            <person name="Chaudhuri R.R."/>
            <person name="La Ragione R."/>
            <person name="Hildebrand F."/>
            <person name="Pallen M.J."/>
        </authorList>
    </citation>
    <scope>NUCLEOTIDE SEQUENCE</scope>
    <source>
        <strain evidence="2">B2-16538</strain>
    </source>
</reference>
<keyword evidence="1" id="KW-0732">Signal</keyword>
<protein>
    <recommendedName>
        <fullName evidence="4">PEGA domain-containing protein</fullName>
    </recommendedName>
</protein>
<proteinExistence type="predicted"/>
<dbReference type="EMBL" id="JADILX010000018">
    <property type="protein sequence ID" value="MBO8484956.1"/>
    <property type="molecule type" value="Genomic_DNA"/>
</dbReference>
<comment type="caution">
    <text evidence="2">The sequence shown here is derived from an EMBL/GenBank/DDBJ whole genome shotgun (WGS) entry which is preliminary data.</text>
</comment>
<organism evidence="2 3">
    <name type="scientific">Candidatus Cryptobacteroides excrementavium</name>
    <dbReference type="NCBI Taxonomy" id="2840759"/>
    <lineage>
        <taxon>Bacteria</taxon>
        <taxon>Pseudomonadati</taxon>
        <taxon>Bacteroidota</taxon>
        <taxon>Bacteroidia</taxon>
        <taxon>Bacteroidales</taxon>
        <taxon>Candidatus Cryptobacteroides</taxon>
    </lineage>
</organism>
<dbReference type="PROSITE" id="PS51257">
    <property type="entry name" value="PROKAR_LIPOPROTEIN"/>
    <property type="match status" value="1"/>
</dbReference>
<accession>A0A9D9NR51</accession>
<evidence type="ECO:0000256" key="1">
    <source>
        <dbReference type="SAM" id="SignalP"/>
    </source>
</evidence>
<evidence type="ECO:0008006" key="4">
    <source>
        <dbReference type="Google" id="ProtNLM"/>
    </source>
</evidence>
<gene>
    <name evidence="2" type="ORF">IAB78_00835</name>
</gene>
<evidence type="ECO:0000313" key="3">
    <source>
        <dbReference type="Proteomes" id="UP000823750"/>
    </source>
</evidence>